<feature type="domain" description="Schizont-infected cell agglutination C-terminal" evidence="3">
    <location>
        <begin position="390"/>
        <end position="512"/>
    </location>
</feature>
<feature type="transmembrane region" description="Helical" evidence="2">
    <location>
        <begin position="371"/>
        <end position="392"/>
    </location>
</feature>
<reference evidence="6" key="1">
    <citation type="submission" date="2016-06" db="EMBL/GenBank/DDBJ databases">
        <title>First high quality genome sequence of Plasmodium coatneyi using continuous long reads from single molecule, real-time sequencing.</title>
        <authorList>
            <person name="Chien J.-T."/>
            <person name="Pakala S.B."/>
            <person name="Geraldo J.A."/>
            <person name="Lapp S.A."/>
            <person name="Barnwell J.W."/>
            <person name="Kissinger J.C."/>
            <person name="Galinski M.R."/>
            <person name="Humphrey J.C."/>
        </authorList>
    </citation>
    <scope>NUCLEOTIDE SEQUENCE [LARGE SCALE GENOMIC DNA]</scope>
    <source>
        <strain evidence="6">Hackeri</strain>
    </source>
</reference>
<feature type="region of interest" description="Disordered" evidence="1">
    <location>
        <begin position="505"/>
        <end position="559"/>
    </location>
</feature>
<evidence type="ECO:0000256" key="1">
    <source>
        <dbReference type="SAM" id="MobiDB-lite"/>
    </source>
</evidence>
<feature type="compositionally biased region" description="Basic and acidic residues" evidence="1">
    <location>
        <begin position="519"/>
        <end position="542"/>
    </location>
</feature>
<dbReference type="InterPro" id="IPR024290">
    <property type="entry name" value="SICA_extracell_a"/>
</dbReference>
<feature type="region of interest" description="Disordered" evidence="1">
    <location>
        <begin position="239"/>
        <end position="360"/>
    </location>
</feature>
<feature type="region of interest" description="Disordered" evidence="1">
    <location>
        <begin position="203"/>
        <end position="226"/>
    </location>
</feature>
<name>A0A1B1DWV5_9APIC</name>
<dbReference type="Pfam" id="PF12887">
    <property type="entry name" value="SICA_alpha"/>
    <property type="match status" value="1"/>
</dbReference>
<feature type="compositionally biased region" description="Gly residues" evidence="1">
    <location>
        <begin position="336"/>
        <end position="347"/>
    </location>
</feature>
<dbReference type="VEuPathDB" id="PlasmoDB:PCOAH_00019100"/>
<dbReference type="RefSeq" id="XP_019913971.1">
    <property type="nucleotide sequence ID" value="XM_020058719.1"/>
</dbReference>
<dbReference type="GeneID" id="30908636"/>
<evidence type="ECO:0000259" key="4">
    <source>
        <dbReference type="Pfam" id="PF12887"/>
    </source>
</evidence>
<feature type="compositionally biased region" description="Acidic residues" evidence="1">
    <location>
        <begin position="293"/>
        <end position="310"/>
    </location>
</feature>
<dbReference type="AlphaFoldDB" id="A0A1B1DWV5"/>
<sequence>MTGVSLLSELIRKWVEKGRHVQQGIVDDGIWDEMKTIFNNLMGTIAKGEEGMIAEMCATGMNREGENIETWTNKEKELCKAMLKVMLYTNGLTHNFQIRKGVESEDDVTTYFRCLIGTITLVDLYREHCLFDKVIQHVSNMVGGWVGNVQRKGRPDAVCKGIDLKITKMGGQLIGKTIKEWVEGRKKEVGKYDLIMRDARNCDGSEAGRGTRKEQGDGDSTGGEEIERSVEEIKQLIENENFVSQSGADDIVKSMNPHEDEEEMKKKLGKGIDDKVKEEKDAPTQTTRKAEEEGQDDAEEEIEEEEEEEEAGKVQEENGNEDKEDPQEPKHTEEAAGGGGGALGAGGDTPSTSTPSPAKLINMKDNPVLPYLPLAPAMMGISIMTYLLWKYFGMLGKGRKRYRRAYQVRGPTLQEQIIQHVEDDGPREYILVKERKPRSMPIKRRKKRGIDRRAGRGGGVRRRMIIDIHLEVLDECQKVDLHLKKEDFFEILVQEFMGSEFIKEENVPKEKVPSSNSGFREEDFLPRKEFTKEEVPRVDVPKEQVPSSDSLFKEEKLCS</sequence>
<gene>
    <name evidence="5" type="ORF">PCOAH_00019100</name>
</gene>
<dbReference type="OrthoDB" id="376328at2759"/>
<keyword evidence="2" id="KW-0472">Membrane</keyword>
<dbReference type="InterPro" id="IPR024288">
    <property type="entry name" value="SICA_C"/>
</dbReference>
<keyword evidence="2" id="KW-1133">Transmembrane helix</keyword>
<dbReference type="EMBL" id="CP016245">
    <property type="protein sequence ID" value="ANQ07276.1"/>
    <property type="molecule type" value="Genomic_DNA"/>
</dbReference>
<keyword evidence="6" id="KW-1185">Reference proteome</keyword>
<keyword evidence="2" id="KW-0812">Transmembrane</keyword>
<evidence type="ECO:0000313" key="6">
    <source>
        <dbReference type="Proteomes" id="UP000092716"/>
    </source>
</evidence>
<evidence type="ECO:0000313" key="5">
    <source>
        <dbReference type="EMBL" id="ANQ07276.1"/>
    </source>
</evidence>
<organism evidence="5 6">
    <name type="scientific">Plasmodium coatneyi</name>
    <dbReference type="NCBI Taxonomy" id="208452"/>
    <lineage>
        <taxon>Eukaryota</taxon>
        <taxon>Sar</taxon>
        <taxon>Alveolata</taxon>
        <taxon>Apicomplexa</taxon>
        <taxon>Aconoidasida</taxon>
        <taxon>Haemosporida</taxon>
        <taxon>Plasmodiidae</taxon>
        <taxon>Plasmodium</taxon>
    </lineage>
</organism>
<dbReference type="Proteomes" id="UP000092716">
    <property type="component" value="Chromosome 7"/>
</dbReference>
<protein>
    <submittedName>
        <fullName evidence="5">SICA-like antigen</fullName>
    </submittedName>
</protein>
<proteinExistence type="predicted"/>
<dbReference type="Pfam" id="PF12879">
    <property type="entry name" value="SICA_C"/>
    <property type="match status" value="1"/>
</dbReference>
<accession>A0A1B1DWV5</accession>
<feature type="domain" description="Schizont-infected cell agglutination extracellular alpha" evidence="4">
    <location>
        <begin position="9"/>
        <end position="181"/>
    </location>
</feature>
<feature type="compositionally biased region" description="Basic and acidic residues" evidence="1">
    <location>
        <begin position="250"/>
        <end position="292"/>
    </location>
</feature>
<dbReference type="KEGG" id="pcot:PCOAH_00019100"/>
<evidence type="ECO:0000256" key="2">
    <source>
        <dbReference type="SAM" id="Phobius"/>
    </source>
</evidence>
<evidence type="ECO:0000259" key="3">
    <source>
        <dbReference type="Pfam" id="PF12879"/>
    </source>
</evidence>